<dbReference type="AlphaFoldDB" id="A0AA37SXP1"/>
<organism evidence="2 3">
    <name type="scientific">Agaribacter marinus</name>
    <dbReference type="NCBI Taxonomy" id="1431249"/>
    <lineage>
        <taxon>Bacteria</taxon>
        <taxon>Pseudomonadati</taxon>
        <taxon>Pseudomonadota</taxon>
        <taxon>Gammaproteobacteria</taxon>
        <taxon>Alteromonadales</taxon>
        <taxon>Alteromonadaceae</taxon>
        <taxon>Agaribacter</taxon>
    </lineage>
</organism>
<keyword evidence="3" id="KW-1185">Reference proteome</keyword>
<sequence length="74" mass="8529">MHRKAENKFAKLIETILTSDHRIYLCIAIALYIAIFFLPKQPWVAGLAGVGSAILCFLWYPNFMLRNEKLSTKE</sequence>
<protein>
    <submittedName>
        <fullName evidence="2">Uncharacterized protein</fullName>
    </submittedName>
</protein>
<feature type="transmembrane region" description="Helical" evidence="1">
    <location>
        <begin position="44"/>
        <end position="63"/>
    </location>
</feature>
<dbReference type="EMBL" id="BSOT01000006">
    <property type="protein sequence ID" value="GLR71637.1"/>
    <property type="molecule type" value="Genomic_DNA"/>
</dbReference>
<reference evidence="2" key="2">
    <citation type="submission" date="2023-01" db="EMBL/GenBank/DDBJ databases">
        <title>Draft genome sequence of Agaribacter marinus strain NBRC 110023.</title>
        <authorList>
            <person name="Sun Q."/>
            <person name="Mori K."/>
        </authorList>
    </citation>
    <scope>NUCLEOTIDE SEQUENCE</scope>
    <source>
        <strain evidence="2">NBRC 110023</strain>
    </source>
</reference>
<keyword evidence="1" id="KW-0472">Membrane</keyword>
<proteinExistence type="predicted"/>
<keyword evidence="1" id="KW-0812">Transmembrane</keyword>
<feature type="transmembrane region" description="Helical" evidence="1">
    <location>
        <begin position="21"/>
        <end position="38"/>
    </location>
</feature>
<accession>A0AA37SXP1</accession>
<gene>
    <name evidence="2" type="ORF">GCM10007852_25450</name>
</gene>
<dbReference type="Proteomes" id="UP001156601">
    <property type="component" value="Unassembled WGS sequence"/>
</dbReference>
<name>A0AA37SXP1_9ALTE</name>
<keyword evidence="1" id="KW-1133">Transmembrane helix</keyword>
<evidence type="ECO:0000256" key="1">
    <source>
        <dbReference type="SAM" id="Phobius"/>
    </source>
</evidence>
<evidence type="ECO:0000313" key="3">
    <source>
        <dbReference type="Proteomes" id="UP001156601"/>
    </source>
</evidence>
<comment type="caution">
    <text evidence="2">The sequence shown here is derived from an EMBL/GenBank/DDBJ whole genome shotgun (WGS) entry which is preliminary data.</text>
</comment>
<evidence type="ECO:0000313" key="2">
    <source>
        <dbReference type="EMBL" id="GLR71637.1"/>
    </source>
</evidence>
<reference evidence="2" key="1">
    <citation type="journal article" date="2014" name="Int. J. Syst. Evol. Microbiol.">
        <title>Complete genome sequence of Corynebacterium casei LMG S-19264T (=DSM 44701T), isolated from a smear-ripened cheese.</title>
        <authorList>
            <consortium name="US DOE Joint Genome Institute (JGI-PGF)"/>
            <person name="Walter F."/>
            <person name="Albersmeier A."/>
            <person name="Kalinowski J."/>
            <person name="Ruckert C."/>
        </authorList>
    </citation>
    <scope>NUCLEOTIDE SEQUENCE</scope>
    <source>
        <strain evidence="2">NBRC 110023</strain>
    </source>
</reference>